<dbReference type="AlphaFoldDB" id="A0A1A9RGT9"/>
<feature type="domain" description="Cytochrome c assembly protein" evidence="2">
    <location>
        <begin position="45"/>
        <end position="264"/>
    </location>
</feature>
<feature type="transmembrane region" description="Helical" evidence="1">
    <location>
        <begin position="209"/>
        <end position="228"/>
    </location>
</feature>
<feature type="transmembrane region" description="Helical" evidence="1">
    <location>
        <begin position="6"/>
        <end position="23"/>
    </location>
</feature>
<organism evidence="3 4">
    <name type="scientific">Eikenella corrodens</name>
    <dbReference type="NCBI Taxonomy" id="539"/>
    <lineage>
        <taxon>Bacteria</taxon>
        <taxon>Pseudomonadati</taxon>
        <taxon>Pseudomonadota</taxon>
        <taxon>Betaproteobacteria</taxon>
        <taxon>Neisseriales</taxon>
        <taxon>Neisseriaceae</taxon>
        <taxon>Eikenella</taxon>
    </lineage>
</organism>
<keyword evidence="1" id="KW-1133">Transmembrane helix</keyword>
<dbReference type="RefSeq" id="WP_064104224.1">
    <property type="nucleotide sequence ID" value="NZ_LXSF01000002.1"/>
</dbReference>
<feature type="transmembrane region" description="Helical" evidence="1">
    <location>
        <begin position="93"/>
        <end position="111"/>
    </location>
</feature>
<feature type="transmembrane region" description="Helical" evidence="1">
    <location>
        <begin position="131"/>
        <end position="154"/>
    </location>
</feature>
<comment type="caution">
    <text evidence="3">The sequence shown here is derived from an EMBL/GenBank/DDBJ whole genome shotgun (WGS) entry which is preliminary data.</text>
</comment>
<sequence>MAVLFVLLALLYGGLGVFAWWFGRQNARRPYPLKGELLLLAAMLPAHAAAVWQPLLLSRFPNGIGYALCLVTWLMLLLYWCGSFFYSLKGLQLLLYPFAALSMLAAAQWPAPGADYAVDNMPFALHVGASVLSYSLFGIATLLALLVLLLNRCLRNHRISPLISFLPPLLSLEKLMFQSMLAGFVLLSISVGGALLFPLEIFGKPLALTHKSVFGVLSWLVYAGILLLHRTRRWRGRTAALWCVAGFVCLMLAYVGSKFVLQVLLHRV</sequence>
<dbReference type="PANTHER" id="PTHR38034:SF1">
    <property type="entry name" value="INNER MEMBRANE PROTEIN YPJD"/>
    <property type="match status" value="1"/>
</dbReference>
<reference evidence="4" key="1">
    <citation type="submission" date="2016-05" db="EMBL/GenBank/DDBJ databases">
        <title>Draft genome of Corynebacterium afermentans subsp. afermentans LCDC 88199T.</title>
        <authorList>
            <person name="Bernier A.-M."/>
            <person name="Bernard K."/>
        </authorList>
    </citation>
    <scope>NUCLEOTIDE SEQUENCE [LARGE SCALE GENOMIC DNA]</scope>
    <source>
        <strain evidence="4">NML01-0328</strain>
    </source>
</reference>
<keyword evidence="1" id="KW-0812">Transmembrane</keyword>
<dbReference type="InterPro" id="IPR002541">
    <property type="entry name" value="Cyt_c_assembly"/>
</dbReference>
<dbReference type="GO" id="GO:0020037">
    <property type="term" value="F:heme binding"/>
    <property type="evidence" value="ECO:0007669"/>
    <property type="project" value="InterPro"/>
</dbReference>
<accession>A0A1A9RGT9</accession>
<keyword evidence="1" id="KW-0472">Membrane</keyword>
<dbReference type="GO" id="GO:0017004">
    <property type="term" value="P:cytochrome complex assembly"/>
    <property type="evidence" value="ECO:0007669"/>
    <property type="project" value="InterPro"/>
</dbReference>
<dbReference type="EMBL" id="LXSF01000002">
    <property type="protein sequence ID" value="OAM17468.1"/>
    <property type="molecule type" value="Genomic_DNA"/>
</dbReference>
<feature type="transmembrane region" description="Helical" evidence="1">
    <location>
        <begin position="175"/>
        <end position="197"/>
    </location>
</feature>
<proteinExistence type="predicted"/>
<name>A0A1A9RGT9_EIKCO</name>
<dbReference type="PANTHER" id="PTHR38034">
    <property type="entry name" value="INNER MEMBRANE PROTEIN YPJD"/>
    <property type="match status" value="1"/>
</dbReference>
<evidence type="ECO:0000256" key="1">
    <source>
        <dbReference type="SAM" id="Phobius"/>
    </source>
</evidence>
<evidence type="ECO:0000313" key="3">
    <source>
        <dbReference type="EMBL" id="OAM17468.1"/>
    </source>
</evidence>
<evidence type="ECO:0000313" key="4">
    <source>
        <dbReference type="Proteomes" id="UP000078003"/>
    </source>
</evidence>
<dbReference type="Pfam" id="PF01578">
    <property type="entry name" value="Cytochrom_C_asm"/>
    <property type="match status" value="1"/>
</dbReference>
<feature type="transmembrane region" description="Helical" evidence="1">
    <location>
        <begin position="35"/>
        <end position="52"/>
    </location>
</feature>
<feature type="transmembrane region" description="Helical" evidence="1">
    <location>
        <begin position="240"/>
        <end position="265"/>
    </location>
</feature>
<dbReference type="InterPro" id="IPR052372">
    <property type="entry name" value="YpjD/HemX"/>
</dbReference>
<feature type="transmembrane region" description="Helical" evidence="1">
    <location>
        <begin position="64"/>
        <end position="86"/>
    </location>
</feature>
<protein>
    <submittedName>
        <fullName evidence="3">Signal transduction protein</fullName>
    </submittedName>
</protein>
<evidence type="ECO:0000259" key="2">
    <source>
        <dbReference type="Pfam" id="PF01578"/>
    </source>
</evidence>
<gene>
    <name evidence="3" type="ORF">A7P85_03755</name>
</gene>
<dbReference type="Proteomes" id="UP000078003">
    <property type="component" value="Unassembled WGS sequence"/>
</dbReference>